<organism evidence="3 4">
    <name type="scientific">Chaetoceros tenuissimus</name>
    <dbReference type="NCBI Taxonomy" id="426638"/>
    <lineage>
        <taxon>Eukaryota</taxon>
        <taxon>Sar</taxon>
        <taxon>Stramenopiles</taxon>
        <taxon>Ochrophyta</taxon>
        <taxon>Bacillariophyta</taxon>
        <taxon>Coscinodiscophyceae</taxon>
        <taxon>Chaetocerotophycidae</taxon>
        <taxon>Chaetocerotales</taxon>
        <taxon>Chaetocerotaceae</taxon>
        <taxon>Chaetoceros</taxon>
    </lineage>
</organism>
<keyword evidence="1" id="KW-0175">Coiled coil</keyword>
<dbReference type="InterPro" id="IPR029063">
    <property type="entry name" value="SAM-dependent_MTases_sf"/>
</dbReference>
<accession>A0AAD3CF36</accession>
<evidence type="ECO:0000256" key="2">
    <source>
        <dbReference type="SAM" id="Phobius"/>
    </source>
</evidence>
<comment type="caution">
    <text evidence="3">The sequence shown here is derived from an EMBL/GenBank/DDBJ whole genome shotgun (WGS) entry which is preliminary data.</text>
</comment>
<keyword evidence="2" id="KW-0472">Membrane</keyword>
<feature type="transmembrane region" description="Helical" evidence="2">
    <location>
        <begin position="12"/>
        <end position="33"/>
    </location>
</feature>
<protein>
    <submittedName>
        <fullName evidence="3">Uncharacterized protein</fullName>
    </submittedName>
</protein>
<dbReference type="PANTHER" id="PTHR36362:SF1">
    <property type="entry name" value="DNA-DIRECTED RNA POLYMERASE SUBUNIT BETA"/>
    <property type="match status" value="1"/>
</dbReference>
<dbReference type="PANTHER" id="PTHR36362">
    <property type="entry name" value="DNA-DIRECTED RNA POLYMERASE SUBUNIT BETA"/>
    <property type="match status" value="1"/>
</dbReference>
<keyword evidence="2" id="KW-1133">Transmembrane helix</keyword>
<keyword evidence="2" id="KW-0812">Transmembrane</keyword>
<dbReference type="EMBL" id="BLLK01000020">
    <property type="protein sequence ID" value="GFH44651.1"/>
    <property type="molecule type" value="Genomic_DNA"/>
</dbReference>
<feature type="coiled-coil region" evidence="1">
    <location>
        <begin position="39"/>
        <end position="115"/>
    </location>
</feature>
<dbReference type="Proteomes" id="UP001054902">
    <property type="component" value="Unassembled WGS sequence"/>
</dbReference>
<reference evidence="3 4" key="1">
    <citation type="journal article" date="2021" name="Sci. Rep.">
        <title>The genome of the diatom Chaetoceros tenuissimus carries an ancient integrated fragment of an extant virus.</title>
        <authorList>
            <person name="Hongo Y."/>
            <person name="Kimura K."/>
            <person name="Takaki Y."/>
            <person name="Yoshida Y."/>
            <person name="Baba S."/>
            <person name="Kobayashi G."/>
            <person name="Nagasaki K."/>
            <person name="Hano T."/>
            <person name="Tomaru Y."/>
        </authorList>
    </citation>
    <scope>NUCLEOTIDE SEQUENCE [LARGE SCALE GENOMIC DNA]</scope>
    <source>
        <strain evidence="3 4">NIES-3715</strain>
    </source>
</reference>
<evidence type="ECO:0000256" key="1">
    <source>
        <dbReference type="SAM" id="Coils"/>
    </source>
</evidence>
<dbReference type="AlphaFoldDB" id="A0AAD3CF36"/>
<evidence type="ECO:0000313" key="4">
    <source>
        <dbReference type="Proteomes" id="UP001054902"/>
    </source>
</evidence>
<name>A0AAD3CF36_9STRA</name>
<sequence>MVLVSKPKNTTGGLKAIFGLLTVVTFLFCNYIITSSNESNSLSSSIQRLENTNRDLEKANEELKKKNENLVYDIDELRDANEKLQNDLRNKNQELESMSRQVQQQQSEATQVSNAVRQKKWDNWPAVAYEQVGKPLVFKGDSFYNHARELYFQPQSNGQTLFDEFLNVYKDRPDPVNMCGIRINHAMALFLAVKHLQPSLVIESGVNQGVSTYFIRAASNTTKIFAIDPKEKPICDQGERWIDQSNLTVNYTGENFTDILDLDWKSMVDKKEIDPDSTLVFLDDHLHAFKRIASVMKLGVRHVLVEDNYKNGEGATRLDRNSTPKQMLSASKWKKEGDWLFNNIVTYAEFPPLIPPIMAKESPEPKKSRGGFMVATDLNEDIAHPILRPDLNEDDMKLFKDAVAKLDLDPTLVDRNSYMQFMNYNQFCHIEFLPMPPSLLYQ</sequence>
<evidence type="ECO:0000313" key="3">
    <source>
        <dbReference type="EMBL" id="GFH44651.1"/>
    </source>
</evidence>
<gene>
    <name evidence="3" type="ORF">CTEN210_01125</name>
</gene>
<keyword evidence="4" id="KW-1185">Reference proteome</keyword>
<dbReference type="Gene3D" id="3.40.50.150">
    <property type="entry name" value="Vaccinia Virus protein VP39"/>
    <property type="match status" value="1"/>
</dbReference>
<proteinExistence type="predicted"/>